<proteinExistence type="predicted"/>
<sequence length="263" mass="28976">MGFFDFRCPITGLSLRGSNAVHIALVAVTPERWAPLSLPIRGSYDRLGSIDFITPDGLTAQFVIGFARMVKAGRVLAPNASTELAVFARGPGLEALLKLFARVNTDSIWAPSPFTLDGRQMRQMLIHADAFEALAPEVPTRAPEYEVLEQQLHAAPIDPLAREMFEDVIVGDDALRLRASAALTRVAALDAWLTAHARTWAPGNETGQYYTSIDLEFALAARRDLAADPALVRVIDGVIAEREHEAEEDRRQQAWEDRVFGRS</sequence>
<protein>
    <submittedName>
        <fullName evidence="2">Uncharacterized protein</fullName>
    </submittedName>
</protein>
<evidence type="ECO:0000256" key="1">
    <source>
        <dbReference type="SAM" id="MobiDB-lite"/>
    </source>
</evidence>
<accession>A0ABS7TZQ5</accession>
<name>A0ABS7TZQ5_9BACT</name>
<evidence type="ECO:0000313" key="2">
    <source>
        <dbReference type="EMBL" id="MBZ5713757.1"/>
    </source>
</evidence>
<evidence type="ECO:0000313" key="3">
    <source>
        <dbReference type="Proteomes" id="UP001139031"/>
    </source>
</evidence>
<keyword evidence="3" id="KW-1185">Reference proteome</keyword>
<comment type="caution">
    <text evidence="2">The sequence shown here is derived from an EMBL/GenBank/DDBJ whole genome shotgun (WGS) entry which is preliminary data.</text>
</comment>
<gene>
    <name evidence="2" type="ORF">K7C98_31390</name>
</gene>
<reference evidence="2" key="1">
    <citation type="submission" date="2021-08" db="EMBL/GenBank/DDBJ databases">
        <authorList>
            <person name="Stevens D.C."/>
        </authorList>
    </citation>
    <scope>NUCLEOTIDE SEQUENCE</scope>
    <source>
        <strain evidence="2">DSM 53165</strain>
    </source>
</reference>
<organism evidence="2 3">
    <name type="scientific">Nannocystis pusilla</name>
    <dbReference type="NCBI Taxonomy" id="889268"/>
    <lineage>
        <taxon>Bacteria</taxon>
        <taxon>Pseudomonadati</taxon>
        <taxon>Myxococcota</taxon>
        <taxon>Polyangia</taxon>
        <taxon>Nannocystales</taxon>
        <taxon>Nannocystaceae</taxon>
        <taxon>Nannocystis</taxon>
    </lineage>
</organism>
<dbReference type="Proteomes" id="UP001139031">
    <property type="component" value="Unassembled WGS sequence"/>
</dbReference>
<feature type="region of interest" description="Disordered" evidence="1">
    <location>
        <begin position="243"/>
        <end position="263"/>
    </location>
</feature>
<dbReference type="EMBL" id="JAIRAU010000043">
    <property type="protein sequence ID" value="MBZ5713757.1"/>
    <property type="molecule type" value="Genomic_DNA"/>
</dbReference>